<accession>A0ABQ2Z3D1</accession>
<gene>
    <name evidence="2" type="ORF">GCM10010384_00710</name>
</gene>
<evidence type="ECO:0008006" key="4">
    <source>
        <dbReference type="Google" id="ProtNLM"/>
    </source>
</evidence>
<reference evidence="3" key="1">
    <citation type="journal article" date="2019" name="Int. J. Syst. Evol. Microbiol.">
        <title>The Global Catalogue of Microorganisms (GCM) 10K type strain sequencing project: providing services to taxonomists for standard genome sequencing and annotation.</title>
        <authorList>
            <consortium name="The Broad Institute Genomics Platform"/>
            <consortium name="The Broad Institute Genome Sequencing Center for Infectious Disease"/>
            <person name="Wu L."/>
            <person name="Ma J."/>
        </authorList>
    </citation>
    <scope>NUCLEOTIDE SEQUENCE [LARGE SCALE GENOMIC DNA]</scope>
    <source>
        <strain evidence="3">JCM 4957</strain>
    </source>
</reference>
<sequence length="100" mass="10991">MTPGRLRGRLDLTSGVVTACLDRPEPPTRPAVVSAARNREVVVRFLAEMNAELALLRRDSGSGRDRTGAGPRTAAPTPRQNWSDLGRNCRRVMPGRTKRL</sequence>
<feature type="compositionally biased region" description="Basic and acidic residues" evidence="1">
    <location>
        <begin position="57"/>
        <end position="67"/>
    </location>
</feature>
<feature type="region of interest" description="Disordered" evidence="1">
    <location>
        <begin position="57"/>
        <end position="100"/>
    </location>
</feature>
<dbReference type="Proteomes" id="UP000653308">
    <property type="component" value="Unassembled WGS sequence"/>
</dbReference>
<proteinExistence type="predicted"/>
<evidence type="ECO:0000313" key="2">
    <source>
        <dbReference type="EMBL" id="GGY01114.1"/>
    </source>
</evidence>
<evidence type="ECO:0000256" key="1">
    <source>
        <dbReference type="SAM" id="MobiDB-lite"/>
    </source>
</evidence>
<keyword evidence="3" id="KW-1185">Reference proteome</keyword>
<protein>
    <recommendedName>
        <fullName evidence="4">Transposase</fullName>
    </recommendedName>
</protein>
<dbReference type="EMBL" id="BMWE01000001">
    <property type="protein sequence ID" value="GGY01114.1"/>
    <property type="molecule type" value="Genomic_DNA"/>
</dbReference>
<evidence type="ECO:0000313" key="3">
    <source>
        <dbReference type="Proteomes" id="UP000653308"/>
    </source>
</evidence>
<name>A0ABQ2Z3D1_9ACTN</name>
<comment type="caution">
    <text evidence="2">The sequence shown here is derived from an EMBL/GenBank/DDBJ whole genome shotgun (WGS) entry which is preliminary data.</text>
</comment>
<organism evidence="2 3">
    <name type="scientific">Streptomyces djakartensis</name>
    <dbReference type="NCBI Taxonomy" id="68193"/>
    <lineage>
        <taxon>Bacteria</taxon>
        <taxon>Bacillati</taxon>
        <taxon>Actinomycetota</taxon>
        <taxon>Actinomycetes</taxon>
        <taxon>Kitasatosporales</taxon>
        <taxon>Streptomycetaceae</taxon>
        <taxon>Streptomyces</taxon>
    </lineage>
</organism>